<keyword evidence="1" id="KW-0812">Transmembrane</keyword>
<feature type="transmembrane region" description="Helical" evidence="1">
    <location>
        <begin position="62"/>
        <end position="79"/>
    </location>
</feature>
<dbReference type="AlphaFoldDB" id="A0A2S0M9F2"/>
<accession>A0A2S0M9F2</accession>
<protein>
    <submittedName>
        <fullName evidence="2">Uncharacterized protein</fullName>
    </submittedName>
</protein>
<gene>
    <name evidence="2" type="ORF">C6Y28_10735</name>
</gene>
<keyword evidence="1" id="KW-1133">Transmembrane helix</keyword>
<reference evidence="2 3" key="1">
    <citation type="journal article" date="2018" name="Genome Announc.">
        <title>Complete genomes of two Megasphaera elsdenii strains, NCIMB 702410 and ATCC 25940.</title>
        <authorList>
            <person name="Hatmaker E.A."/>
            <person name="O'Dell K."/>
            <person name="Riley L.A."/>
            <person name="Klingeman D.M."/>
            <person name="Guss A.M."/>
        </authorList>
    </citation>
    <scope>NUCLEOTIDE SEQUENCE [LARGE SCALE GENOMIC DNA]</scope>
    <source>
        <strain evidence="2 3">NCIMB702410</strain>
    </source>
</reference>
<feature type="transmembrane region" description="Helical" evidence="1">
    <location>
        <begin position="20"/>
        <end position="41"/>
    </location>
</feature>
<sequence>MEYIINPWWFYLASALDSLHIIAILVAILFALSFVILVVFYCEHESDYGYDKTYTSRMLRTAKKIVIAFGVCVTLIIIIPSETTSTKMMIANTLTKENIKGGASFTQDQIGQIIDKIADAAIKVKQAENGDKT</sequence>
<evidence type="ECO:0000256" key="1">
    <source>
        <dbReference type="SAM" id="Phobius"/>
    </source>
</evidence>
<dbReference type="EMBL" id="CP027569">
    <property type="protein sequence ID" value="AVO28063.1"/>
    <property type="molecule type" value="Genomic_DNA"/>
</dbReference>
<name>A0A2S0M9F2_MEGEL</name>
<dbReference type="RefSeq" id="WP_027894603.1">
    <property type="nucleotide sequence ID" value="NZ_CP027569.1"/>
</dbReference>
<organism evidence="2 3">
    <name type="scientific">Megasphaera elsdenii</name>
    <dbReference type="NCBI Taxonomy" id="907"/>
    <lineage>
        <taxon>Bacteria</taxon>
        <taxon>Bacillati</taxon>
        <taxon>Bacillota</taxon>
        <taxon>Negativicutes</taxon>
        <taxon>Veillonellales</taxon>
        <taxon>Veillonellaceae</taxon>
        <taxon>Megasphaera</taxon>
    </lineage>
</organism>
<dbReference type="Proteomes" id="UP000238358">
    <property type="component" value="Chromosome"/>
</dbReference>
<dbReference type="OrthoDB" id="9970563at2"/>
<proteinExistence type="predicted"/>
<keyword evidence="1" id="KW-0472">Membrane</keyword>
<evidence type="ECO:0000313" key="2">
    <source>
        <dbReference type="EMBL" id="AVO28063.1"/>
    </source>
</evidence>
<evidence type="ECO:0000313" key="3">
    <source>
        <dbReference type="Proteomes" id="UP000238358"/>
    </source>
</evidence>